<dbReference type="GO" id="GO:0006508">
    <property type="term" value="P:proteolysis"/>
    <property type="evidence" value="ECO:0007669"/>
    <property type="project" value="UniProtKB-KW"/>
</dbReference>
<accession>A0A0E0KX58</accession>
<evidence type="ECO:0000256" key="3">
    <source>
        <dbReference type="ARBA" id="ARBA00022801"/>
    </source>
</evidence>
<keyword evidence="3" id="KW-0378">Hydrolase</keyword>
<feature type="compositionally biased region" description="Low complexity" evidence="4">
    <location>
        <begin position="572"/>
        <end position="586"/>
    </location>
</feature>
<dbReference type="GO" id="GO:0008234">
    <property type="term" value="F:cysteine-type peptidase activity"/>
    <property type="evidence" value="ECO:0007669"/>
    <property type="project" value="InterPro"/>
</dbReference>
<dbReference type="HOGENOM" id="CLU_447185_0_0_1"/>
<dbReference type="Pfam" id="PF02902">
    <property type="entry name" value="Peptidase_C48"/>
    <property type="match status" value="1"/>
</dbReference>
<dbReference type="AlphaFoldDB" id="A0A0E0KX58"/>
<dbReference type="PANTHER" id="PTHR33065">
    <property type="entry name" value="OS07G0486400 PROTEIN"/>
    <property type="match status" value="1"/>
</dbReference>
<comment type="similarity">
    <text evidence="1">Belongs to the peptidase C48 family.</text>
</comment>
<dbReference type="Gramene" id="OPUNC04G28080.1">
    <property type="protein sequence ID" value="OPUNC04G28080.1"/>
    <property type="gene ID" value="OPUNC04G28080"/>
</dbReference>
<dbReference type="Gene3D" id="3.40.395.10">
    <property type="entry name" value="Adenoviral Proteinase, Chain A"/>
    <property type="match status" value="1"/>
</dbReference>
<keyword evidence="8" id="KW-1185">Reference proteome</keyword>
<sequence length="611" mass="69409">MQFRLLSFPHSLISTINWKHSWQFKDSFLELTGPSRAILIVDPVEFDVELKVKERRESDDQILSFQLFGQNGVFDVKQSVMLVRRFHPIMLGWYSKLKFTYAVLNGAVEATICRVKVVRGSWTKENRGRIVCTTSSIDHEDFVLLDSQDAETMPIGSDDDVIKLSRRVVTVELSGQLTVCVAATQIAGKRSTRDDDGGIAQNEAPSTTDEVYFLDNFRIGTFDMDEDNDKIARINLYDNAMVRKKIGEAKARRKGGKVAFDNFQSESSITQMGSVESQGISAAVQSGGILAAARLGQPSDVQYLQELLLEVQKYVPPPLKNKISAAMRPPVDALYNEHVLSKIGSSDKSKLVLDINNYTIYEHHFVEAFQPKGQLKSSALHAQCSIWNACCHDRIYLQQECVDELVQGGRDKYLSLHLTKEKIKRVKLIFVPVFYSRHCFLVVANFDKNSFDYLDSLKDDSYYECACTVSANLKDHLYKHGINAMTWSLTTMAISLAYDCGYRLMMHMIHYGKDEVFHIVEEMVYRYRMEFAVELLYNPANKVLPTTSRTGGYVNNRHKKFSGDTTRSHQPSLNDDASSSSLSAKSAAEDLQRERMEEQGKRHQLKNLQRK</sequence>
<dbReference type="PANTHER" id="PTHR33065:SF88">
    <property type="entry name" value="OS11G0104220 PROTEIN"/>
    <property type="match status" value="1"/>
</dbReference>
<protein>
    <submittedName>
        <fullName evidence="7">Uncharacterized protein</fullName>
    </submittedName>
</protein>
<evidence type="ECO:0000256" key="2">
    <source>
        <dbReference type="ARBA" id="ARBA00022670"/>
    </source>
</evidence>
<feature type="compositionally biased region" description="Basic residues" evidence="4">
    <location>
        <begin position="602"/>
        <end position="611"/>
    </location>
</feature>
<organism evidence="7">
    <name type="scientific">Oryza punctata</name>
    <name type="common">Red rice</name>
    <dbReference type="NCBI Taxonomy" id="4537"/>
    <lineage>
        <taxon>Eukaryota</taxon>
        <taxon>Viridiplantae</taxon>
        <taxon>Streptophyta</taxon>
        <taxon>Embryophyta</taxon>
        <taxon>Tracheophyta</taxon>
        <taxon>Spermatophyta</taxon>
        <taxon>Magnoliopsida</taxon>
        <taxon>Liliopsida</taxon>
        <taxon>Poales</taxon>
        <taxon>Poaceae</taxon>
        <taxon>BOP clade</taxon>
        <taxon>Oryzoideae</taxon>
        <taxon>Oryzeae</taxon>
        <taxon>Oryzinae</taxon>
        <taxon>Oryza</taxon>
    </lineage>
</organism>
<evidence type="ECO:0000256" key="4">
    <source>
        <dbReference type="SAM" id="MobiDB-lite"/>
    </source>
</evidence>
<evidence type="ECO:0000259" key="6">
    <source>
        <dbReference type="Pfam" id="PF20241"/>
    </source>
</evidence>
<feature type="region of interest" description="Disordered" evidence="4">
    <location>
        <begin position="547"/>
        <end position="611"/>
    </location>
</feature>
<reference evidence="7" key="2">
    <citation type="submission" date="2018-05" db="EMBL/GenBank/DDBJ databases">
        <title>OpunRS2 (Oryza punctata Reference Sequence Version 2).</title>
        <authorList>
            <person name="Zhang J."/>
            <person name="Kudrna D."/>
            <person name="Lee S."/>
            <person name="Talag J."/>
            <person name="Welchert J."/>
            <person name="Wing R.A."/>
        </authorList>
    </citation>
    <scope>NUCLEOTIDE SEQUENCE [LARGE SCALE GENOMIC DNA]</scope>
</reference>
<reference evidence="7" key="1">
    <citation type="submission" date="2015-04" db="UniProtKB">
        <authorList>
            <consortium name="EnsemblPlants"/>
        </authorList>
    </citation>
    <scope>IDENTIFICATION</scope>
</reference>
<dbReference type="STRING" id="4537.A0A0E0KX58"/>
<feature type="compositionally biased region" description="Basic and acidic residues" evidence="4">
    <location>
        <begin position="587"/>
        <end position="601"/>
    </location>
</feature>
<dbReference type="InterPro" id="IPR038765">
    <property type="entry name" value="Papain-like_cys_pep_sf"/>
</dbReference>
<dbReference type="SUPFAM" id="SSF54001">
    <property type="entry name" value="Cysteine proteinases"/>
    <property type="match status" value="1"/>
</dbReference>
<evidence type="ECO:0000313" key="8">
    <source>
        <dbReference type="Proteomes" id="UP000026962"/>
    </source>
</evidence>
<dbReference type="Pfam" id="PF20241">
    <property type="entry name" value="DUF6598"/>
    <property type="match status" value="1"/>
</dbReference>
<name>A0A0E0KX58_ORYPU</name>
<keyword evidence="2" id="KW-0645">Protease</keyword>
<dbReference type="InterPro" id="IPR046533">
    <property type="entry name" value="DUF6598"/>
</dbReference>
<evidence type="ECO:0000256" key="1">
    <source>
        <dbReference type="ARBA" id="ARBA00005234"/>
    </source>
</evidence>
<dbReference type="EnsemblPlants" id="OPUNC04G28080.1">
    <property type="protein sequence ID" value="OPUNC04G28080.1"/>
    <property type="gene ID" value="OPUNC04G28080"/>
</dbReference>
<evidence type="ECO:0000313" key="7">
    <source>
        <dbReference type="EnsemblPlants" id="OPUNC04G28080.1"/>
    </source>
</evidence>
<evidence type="ECO:0000259" key="5">
    <source>
        <dbReference type="Pfam" id="PF02902"/>
    </source>
</evidence>
<dbReference type="Proteomes" id="UP000026962">
    <property type="component" value="Chromosome 4"/>
</dbReference>
<proteinExistence type="inferred from homology"/>
<feature type="domain" description="Ubiquitin-like protease family profile" evidence="5">
    <location>
        <begin position="419"/>
        <end position="534"/>
    </location>
</feature>
<feature type="domain" description="DUF6598" evidence="6">
    <location>
        <begin position="25"/>
        <end position="190"/>
    </location>
</feature>
<dbReference type="InterPro" id="IPR003653">
    <property type="entry name" value="Peptidase_C48_C"/>
</dbReference>